<sequence>MDVKCGHIGRINARHLELKIAGTQMAREP</sequence>
<evidence type="ECO:0000313" key="1">
    <source>
        <dbReference type="EMBL" id="CAA9334196.1"/>
    </source>
</evidence>
<dbReference type="EMBL" id="CADCTZ010000337">
    <property type="protein sequence ID" value="CAA9334196.1"/>
    <property type="molecule type" value="Genomic_DNA"/>
</dbReference>
<reference evidence="1" key="1">
    <citation type="submission" date="2020-02" db="EMBL/GenBank/DDBJ databases">
        <authorList>
            <person name="Meier V. D."/>
        </authorList>
    </citation>
    <scope>NUCLEOTIDE SEQUENCE</scope>
    <source>
        <strain evidence="1">AVDCRST_MAG84</strain>
    </source>
</reference>
<accession>A0A6J4LJQ5</accession>
<name>A0A6J4LJQ5_9CYAN</name>
<gene>
    <name evidence="1" type="ORF">AVDCRST_MAG84-2049</name>
</gene>
<organism evidence="1">
    <name type="scientific">uncultured Microcoleus sp</name>
    <dbReference type="NCBI Taxonomy" id="259945"/>
    <lineage>
        <taxon>Bacteria</taxon>
        <taxon>Bacillati</taxon>
        <taxon>Cyanobacteriota</taxon>
        <taxon>Cyanophyceae</taxon>
        <taxon>Oscillatoriophycideae</taxon>
        <taxon>Oscillatoriales</taxon>
        <taxon>Microcoleaceae</taxon>
        <taxon>Microcoleus</taxon>
        <taxon>environmental samples</taxon>
    </lineage>
</organism>
<dbReference type="AlphaFoldDB" id="A0A6J4LJQ5"/>
<protein>
    <submittedName>
        <fullName evidence="1">Uncharacterized protein</fullName>
    </submittedName>
</protein>
<proteinExistence type="predicted"/>